<keyword evidence="9" id="KW-0067">ATP-binding</keyword>
<dbReference type="SUPFAM" id="SSF55874">
    <property type="entry name" value="ATPase domain of HSP90 chaperone/DNA topoisomerase II/histidine kinase"/>
    <property type="match status" value="1"/>
</dbReference>
<evidence type="ECO:0000256" key="11">
    <source>
        <dbReference type="ARBA" id="ARBA00023136"/>
    </source>
</evidence>
<keyword evidence="5" id="KW-0597">Phosphoprotein</keyword>
<evidence type="ECO:0000256" key="8">
    <source>
        <dbReference type="ARBA" id="ARBA00022777"/>
    </source>
</evidence>
<evidence type="ECO:0000256" key="6">
    <source>
        <dbReference type="ARBA" id="ARBA00022679"/>
    </source>
</evidence>
<dbReference type="InterPro" id="IPR036890">
    <property type="entry name" value="HATPase_C_sf"/>
</dbReference>
<keyword evidence="7" id="KW-0547">Nucleotide-binding</keyword>
<evidence type="ECO:0000256" key="3">
    <source>
        <dbReference type="ARBA" id="ARBA00012438"/>
    </source>
</evidence>
<comment type="catalytic activity">
    <reaction evidence="1">
        <text>ATP + protein L-histidine = ADP + protein N-phospho-L-histidine.</text>
        <dbReference type="EC" id="2.7.13.3"/>
    </reaction>
</comment>
<dbReference type="PROSITE" id="PS50885">
    <property type="entry name" value="HAMP"/>
    <property type="match status" value="1"/>
</dbReference>
<comment type="subcellular location">
    <subcellularLocation>
        <location evidence="2">Cell membrane</location>
        <topology evidence="2">Multi-pass membrane protein</topology>
    </subcellularLocation>
</comment>
<dbReference type="InterPro" id="IPR005467">
    <property type="entry name" value="His_kinase_dom"/>
</dbReference>
<evidence type="ECO:0000259" key="13">
    <source>
        <dbReference type="PROSITE" id="PS50109"/>
    </source>
</evidence>
<comment type="caution">
    <text evidence="15">The sequence shown here is derived from an EMBL/GenBank/DDBJ whole genome shotgun (WGS) entry which is preliminary data.</text>
</comment>
<dbReference type="GO" id="GO:0005886">
    <property type="term" value="C:plasma membrane"/>
    <property type="evidence" value="ECO:0007669"/>
    <property type="project" value="UniProtKB-SubCell"/>
</dbReference>
<evidence type="ECO:0000256" key="4">
    <source>
        <dbReference type="ARBA" id="ARBA00022475"/>
    </source>
</evidence>
<feature type="transmembrane region" description="Helical" evidence="12">
    <location>
        <begin position="14"/>
        <end position="33"/>
    </location>
</feature>
<dbReference type="GO" id="GO:0000155">
    <property type="term" value="F:phosphorelay sensor kinase activity"/>
    <property type="evidence" value="ECO:0007669"/>
    <property type="project" value="InterPro"/>
</dbReference>
<keyword evidence="11 12" id="KW-0472">Membrane</keyword>
<evidence type="ECO:0000259" key="14">
    <source>
        <dbReference type="PROSITE" id="PS50885"/>
    </source>
</evidence>
<feature type="domain" description="Histidine kinase" evidence="13">
    <location>
        <begin position="481"/>
        <end position="581"/>
    </location>
</feature>
<keyword evidence="12" id="KW-1133">Transmembrane helix</keyword>
<gene>
    <name evidence="15" type="ORF">D3P08_03190</name>
</gene>
<keyword evidence="10" id="KW-0902">Two-component regulatory system</keyword>
<evidence type="ECO:0000256" key="10">
    <source>
        <dbReference type="ARBA" id="ARBA00023012"/>
    </source>
</evidence>
<dbReference type="SUPFAM" id="SSF158472">
    <property type="entry name" value="HAMP domain-like"/>
    <property type="match status" value="1"/>
</dbReference>
<dbReference type="Pfam" id="PF00672">
    <property type="entry name" value="HAMP"/>
    <property type="match status" value="1"/>
</dbReference>
<accession>A0A3A1VPU9</accession>
<name>A0A3A1VPU9_9BACL</name>
<dbReference type="PROSITE" id="PS50109">
    <property type="entry name" value="HIS_KIN"/>
    <property type="match status" value="1"/>
</dbReference>
<feature type="domain" description="HAMP" evidence="14">
    <location>
        <begin position="319"/>
        <end position="371"/>
    </location>
</feature>
<keyword evidence="12" id="KW-0812">Transmembrane</keyword>
<dbReference type="EC" id="2.7.13.3" evidence="3"/>
<protein>
    <recommendedName>
        <fullName evidence="3">histidine kinase</fullName>
        <ecNumber evidence="3">2.7.13.3</ecNumber>
    </recommendedName>
</protein>
<dbReference type="InterPro" id="IPR010559">
    <property type="entry name" value="Sig_transdc_His_kin_internal"/>
</dbReference>
<evidence type="ECO:0000256" key="9">
    <source>
        <dbReference type="ARBA" id="ARBA00022840"/>
    </source>
</evidence>
<dbReference type="Pfam" id="PF06580">
    <property type="entry name" value="His_kinase"/>
    <property type="match status" value="1"/>
</dbReference>
<keyword evidence="6" id="KW-0808">Transferase</keyword>
<keyword evidence="8 15" id="KW-0418">Kinase</keyword>
<sequence length="586" mass="67308">MKKKPMLPFGYKLMASYLLMALFPVVIIGYYAYTTSVQSIREQAASSIEGTLQQTKENVQFRLQLLSRTTDQLYWDYALQEDLRLKNNGWGIYNTTIKSVEPKLLNAVNLTPHKALLRLYITNEQFPEMYALHPPGTDPLIRMETFELLHLNRIEDKYWYKTLPVVKEGDVDENFYWMQVEEDRKVGNLSLMRRMYDYEDMKQIGFIRVVSKIDQLLSGVHYEKLGESSSVIVLDSVNEMIYASSPDAGRYPLLTKWEPEWEKGHLTVRQQLTDVGWTLVALVPDDQMEKQLGKVKRMTVLICIGSFIMLAGASLIVSRFLTVRITKIIHSLNAFREGRFNKRIQYSGNDEFYYIAEAFNEMGGYINTLIKEVYVVQMEKKGAELKALQAQINPHFLYNTLSSISRLGKLGEIERLDQMVMGLAKFYRLTLNNGKMIIPAQLEIEQAQAYIAIQKIKYGSRLDVFYDIGAEVYGYKTVKLILQPFIENVLEHALYQPTIQIKVSARARDGMLDFRIVDDGIGMKPDTLKQIWSGEPKRAGGYGIRNVDERIKLYYGQEYGVSIGSVYGGGTTVRILLPMNKQDESA</sequence>
<keyword evidence="16" id="KW-1185">Reference proteome</keyword>
<dbReference type="RefSeq" id="WP_119597949.1">
    <property type="nucleotide sequence ID" value="NZ_QXQA01000001.1"/>
</dbReference>
<evidence type="ECO:0000313" key="16">
    <source>
        <dbReference type="Proteomes" id="UP000266482"/>
    </source>
</evidence>
<dbReference type="Pfam" id="PF02518">
    <property type="entry name" value="HATPase_c"/>
    <property type="match status" value="1"/>
</dbReference>
<evidence type="ECO:0000256" key="2">
    <source>
        <dbReference type="ARBA" id="ARBA00004651"/>
    </source>
</evidence>
<evidence type="ECO:0000256" key="1">
    <source>
        <dbReference type="ARBA" id="ARBA00000085"/>
    </source>
</evidence>
<dbReference type="Proteomes" id="UP000266482">
    <property type="component" value="Unassembled WGS sequence"/>
</dbReference>
<evidence type="ECO:0000256" key="7">
    <source>
        <dbReference type="ARBA" id="ARBA00022741"/>
    </source>
</evidence>
<feature type="transmembrane region" description="Helical" evidence="12">
    <location>
        <begin position="298"/>
        <end position="321"/>
    </location>
</feature>
<dbReference type="InterPro" id="IPR003660">
    <property type="entry name" value="HAMP_dom"/>
</dbReference>
<dbReference type="SMART" id="SM00304">
    <property type="entry name" value="HAMP"/>
    <property type="match status" value="1"/>
</dbReference>
<proteinExistence type="predicted"/>
<dbReference type="SMART" id="SM00387">
    <property type="entry name" value="HATPase_c"/>
    <property type="match status" value="1"/>
</dbReference>
<dbReference type="Gene3D" id="3.30.565.10">
    <property type="entry name" value="Histidine kinase-like ATPase, C-terminal domain"/>
    <property type="match status" value="1"/>
</dbReference>
<dbReference type="GO" id="GO:0005524">
    <property type="term" value="F:ATP binding"/>
    <property type="evidence" value="ECO:0007669"/>
    <property type="project" value="UniProtKB-KW"/>
</dbReference>
<dbReference type="InterPro" id="IPR050640">
    <property type="entry name" value="Bact_2-comp_sensor_kinase"/>
</dbReference>
<keyword evidence="4" id="KW-1003">Cell membrane</keyword>
<dbReference type="InterPro" id="IPR003594">
    <property type="entry name" value="HATPase_dom"/>
</dbReference>
<evidence type="ECO:0000313" key="15">
    <source>
        <dbReference type="EMBL" id="RIX60573.1"/>
    </source>
</evidence>
<reference evidence="15 16" key="1">
    <citation type="submission" date="2018-09" db="EMBL/GenBank/DDBJ databases">
        <title>Paenibacillus aracenensis nov. sp. isolated from a cave in southern Spain.</title>
        <authorList>
            <person name="Jurado V."/>
            <person name="Gutierrez-Patricio S."/>
            <person name="Gonzalez-Pimentel J.L."/>
            <person name="Miller A.Z."/>
            <person name="Laiz L."/>
            <person name="Saiz-Jimenez C."/>
        </authorList>
    </citation>
    <scope>NUCLEOTIDE SEQUENCE [LARGE SCALE GENOMIC DNA]</scope>
    <source>
        <strain evidence="15 16">DSM 22867</strain>
    </source>
</reference>
<dbReference type="PANTHER" id="PTHR34220:SF7">
    <property type="entry name" value="SENSOR HISTIDINE KINASE YPDA"/>
    <property type="match status" value="1"/>
</dbReference>
<dbReference type="EMBL" id="QXQA01000001">
    <property type="protein sequence ID" value="RIX60573.1"/>
    <property type="molecule type" value="Genomic_DNA"/>
</dbReference>
<dbReference type="CDD" id="cd06225">
    <property type="entry name" value="HAMP"/>
    <property type="match status" value="1"/>
</dbReference>
<dbReference type="PANTHER" id="PTHR34220">
    <property type="entry name" value="SENSOR HISTIDINE KINASE YPDA"/>
    <property type="match status" value="1"/>
</dbReference>
<organism evidence="15 16">
    <name type="scientific">Paenibacillus nanensis</name>
    <dbReference type="NCBI Taxonomy" id="393251"/>
    <lineage>
        <taxon>Bacteria</taxon>
        <taxon>Bacillati</taxon>
        <taxon>Bacillota</taxon>
        <taxon>Bacilli</taxon>
        <taxon>Bacillales</taxon>
        <taxon>Paenibacillaceae</taxon>
        <taxon>Paenibacillus</taxon>
    </lineage>
</organism>
<evidence type="ECO:0000256" key="12">
    <source>
        <dbReference type="SAM" id="Phobius"/>
    </source>
</evidence>
<evidence type="ECO:0000256" key="5">
    <source>
        <dbReference type="ARBA" id="ARBA00022553"/>
    </source>
</evidence>
<dbReference type="AlphaFoldDB" id="A0A3A1VPU9"/>
<dbReference type="OrthoDB" id="9809348at2"/>
<dbReference type="Gene3D" id="6.10.340.10">
    <property type="match status" value="1"/>
</dbReference>